<keyword evidence="6 11" id="KW-0418">Kinase</keyword>
<evidence type="ECO:0000256" key="7">
    <source>
        <dbReference type="ARBA" id="ARBA00022840"/>
    </source>
</evidence>
<dbReference type="SUPFAM" id="SSF47384">
    <property type="entry name" value="Homodimeric domain of signal transducing histidine kinase"/>
    <property type="match status" value="1"/>
</dbReference>
<evidence type="ECO:0000256" key="5">
    <source>
        <dbReference type="ARBA" id="ARBA00022741"/>
    </source>
</evidence>
<dbReference type="GO" id="GO:0016301">
    <property type="term" value="F:kinase activity"/>
    <property type="evidence" value="ECO:0007669"/>
    <property type="project" value="UniProtKB-KW"/>
</dbReference>
<keyword evidence="3" id="KW-0597">Phosphoprotein</keyword>
<sequence>MANPAASPPDDTDRALRHELYLFSLYRVLEACLLALIVFSPAGALIGEPDNPLLVGALAVAYLVAAFVLLLFSQRRDTGFGPQVGLGIACDVVVAALATHALPQAASGIAMMLLFNVGAAALLLPLRYGLAGAALAAVALVVEYAYSVTTDHALVRPAAELMMFTVSYFAMATMTNLLGIEMRESRNLADQRGAEAANLAEINELIIRRMRTGVLMVDSSGRIRLANEAALMLLGQGDAGDDGRERVLAQLAPRLAMRLAQWRRDGQAEDTPLTLGEEQNEILPRFARLLANDDTTLVFLDDTSMVSRRAESLTLAAMGRFSASLAHEIRNPLAAISYATQLLEESEDLGDSDRRLLQIVHQQCMRTNGIVESVLGLARRERASPEQVELVSFVRRFIDEYRLTLQEDNGSLKATGSQSPMNALVDPRHLQQVLTVLVNNAIAHGRMPGESARITLNLDKHEGHPVIEVADRGPGIPDGVLAQLFRPFYTTSEHGTGLGLYIARELCRANEASLEYVPVPGGGACFRATLAGTNVLRADQA</sequence>
<organism evidence="11 12">
    <name type="scientific">Luteimonas vadosa</name>
    <dbReference type="NCBI Taxonomy" id="1165507"/>
    <lineage>
        <taxon>Bacteria</taxon>
        <taxon>Pseudomonadati</taxon>
        <taxon>Pseudomonadota</taxon>
        <taxon>Gammaproteobacteria</taxon>
        <taxon>Lysobacterales</taxon>
        <taxon>Lysobacteraceae</taxon>
        <taxon>Luteimonas</taxon>
    </lineage>
</organism>
<dbReference type="PROSITE" id="PS50109">
    <property type="entry name" value="HIS_KIN"/>
    <property type="match status" value="1"/>
</dbReference>
<dbReference type="SUPFAM" id="SSF55874">
    <property type="entry name" value="ATPase domain of HSP90 chaperone/DNA topoisomerase II/histidine kinase"/>
    <property type="match status" value="1"/>
</dbReference>
<dbReference type="EC" id="2.7.13.3" evidence="2"/>
<dbReference type="InterPro" id="IPR004358">
    <property type="entry name" value="Sig_transdc_His_kin-like_C"/>
</dbReference>
<dbReference type="Pfam" id="PF02518">
    <property type="entry name" value="HATPase_c"/>
    <property type="match status" value="1"/>
</dbReference>
<dbReference type="InterPro" id="IPR036097">
    <property type="entry name" value="HisK_dim/P_sf"/>
</dbReference>
<dbReference type="Pfam" id="PF00512">
    <property type="entry name" value="HisKA"/>
    <property type="match status" value="1"/>
</dbReference>
<evidence type="ECO:0000256" key="6">
    <source>
        <dbReference type="ARBA" id="ARBA00022777"/>
    </source>
</evidence>
<feature type="transmembrane region" description="Helical" evidence="9">
    <location>
        <begin position="108"/>
        <end position="124"/>
    </location>
</feature>
<keyword evidence="5" id="KW-0547">Nucleotide-binding</keyword>
<evidence type="ECO:0000256" key="2">
    <source>
        <dbReference type="ARBA" id="ARBA00012438"/>
    </source>
</evidence>
<keyword evidence="9" id="KW-0472">Membrane</keyword>
<evidence type="ECO:0000259" key="10">
    <source>
        <dbReference type="PROSITE" id="PS50109"/>
    </source>
</evidence>
<dbReference type="Gene3D" id="3.30.565.10">
    <property type="entry name" value="Histidine kinase-like ATPase, C-terminal domain"/>
    <property type="match status" value="1"/>
</dbReference>
<dbReference type="InterPro" id="IPR036890">
    <property type="entry name" value="HATPase_C_sf"/>
</dbReference>
<keyword evidence="9" id="KW-1133">Transmembrane helix</keyword>
<comment type="caution">
    <text evidence="11">The sequence shown here is derived from an EMBL/GenBank/DDBJ whole genome shotgun (WGS) entry which is preliminary data.</text>
</comment>
<dbReference type="Gene3D" id="1.10.287.130">
    <property type="match status" value="1"/>
</dbReference>
<dbReference type="Pfam" id="PF25323">
    <property type="entry name" value="6TM_PilS"/>
    <property type="match status" value="1"/>
</dbReference>
<keyword evidence="7" id="KW-0067">ATP-binding</keyword>
<evidence type="ECO:0000313" key="12">
    <source>
        <dbReference type="Proteomes" id="UP001501323"/>
    </source>
</evidence>
<proteinExistence type="predicted"/>
<evidence type="ECO:0000313" key="11">
    <source>
        <dbReference type="EMBL" id="GAA4853344.1"/>
    </source>
</evidence>
<reference evidence="12" key="1">
    <citation type="journal article" date="2019" name="Int. J. Syst. Evol. Microbiol.">
        <title>The Global Catalogue of Microorganisms (GCM) 10K type strain sequencing project: providing services to taxonomists for standard genome sequencing and annotation.</title>
        <authorList>
            <consortium name="The Broad Institute Genomics Platform"/>
            <consortium name="The Broad Institute Genome Sequencing Center for Infectious Disease"/>
            <person name="Wu L."/>
            <person name="Ma J."/>
        </authorList>
    </citation>
    <scope>NUCLEOTIDE SEQUENCE [LARGE SCALE GENOMIC DNA]</scope>
    <source>
        <strain evidence="12">JCM 18392</strain>
    </source>
</reference>
<dbReference type="EMBL" id="BAABJY010000001">
    <property type="protein sequence ID" value="GAA4853344.1"/>
    <property type="molecule type" value="Genomic_DNA"/>
</dbReference>
<feature type="transmembrane region" description="Helical" evidence="9">
    <location>
        <begin position="131"/>
        <end position="149"/>
    </location>
</feature>
<keyword evidence="4" id="KW-0808">Transferase</keyword>
<keyword evidence="9" id="KW-0812">Transmembrane</keyword>
<evidence type="ECO:0000256" key="4">
    <source>
        <dbReference type="ARBA" id="ARBA00022679"/>
    </source>
</evidence>
<feature type="transmembrane region" description="Helical" evidence="9">
    <location>
        <begin position="84"/>
        <end position="102"/>
    </location>
</feature>
<dbReference type="SMART" id="SM00387">
    <property type="entry name" value="HATPase_c"/>
    <property type="match status" value="1"/>
</dbReference>
<dbReference type="RefSeq" id="WP_345293496.1">
    <property type="nucleotide sequence ID" value="NZ_BAABJY010000001.1"/>
</dbReference>
<dbReference type="InterPro" id="IPR005467">
    <property type="entry name" value="His_kinase_dom"/>
</dbReference>
<dbReference type="CDD" id="cd00082">
    <property type="entry name" value="HisKA"/>
    <property type="match status" value="1"/>
</dbReference>
<protein>
    <recommendedName>
        <fullName evidence="2">histidine kinase</fullName>
        <ecNumber evidence="2">2.7.13.3</ecNumber>
    </recommendedName>
</protein>
<dbReference type="SMART" id="SM00388">
    <property type="entry name" value="HisKA"/>
    <property type="match status" value="1"/>
</dbReference>
<name>A0ABP9DUL3_9GAMM</name>
<dbReference type="InterPro" id="IPR003594">
    <property type="entry name" value="HATPase_dom"/>
</dbReference>
<dbReference type="PRINTS" id="PR00344">
    <property type="entry name" value="BCTRLSENSOR"/>
</dbReference>
<feature type="transmembrane region" description="Helical" evidence="9">
    <location>
        <begin position="24"/>
        <end position="47"/>
    </location>
</feature>
<accession>A0ABP9DUL3</accession>
<dbReference type="PANTHER" id="PTHR42878:SF7">
    <property type="entry name" value="SENSOR HISTIDINE KINASE GLRK"/>
    <property type="match status" value="1"/>
</dbReference>
<dbReference type="PANTHER" id="PTHR42878">
    <property type="entry name" value="TWO-COMPONENT HISTIDINE KINASE"/>
    <property type="match status" value="1"/>
</dbReference>
<keyword evidence="8" id="KW-0902">Two-component regulatory system</keyword>
<evidence type="ECO:0000256" key="1">
    <source>
        <dbReference type="ARBA" id="ARBA00000085"/>
    </source>
</evidence>
<dbReference type="Proteomes" id="UP001501323">
    <property type="component" value="Unassembled WGS sequence"/>
</dbReference>
<dbReference type="InterPro" id="IPR003661">
    <property type="entry name" value="HisK_dim/P_dom"/>
</dbReference>
<dbReference type="CDD" id="cd00075">
    <property type="entry name" value="HATPase"/>
    <property type="match status" value="1"/>
</dbReference>
<gene>
    <name evidence="11" type="ORF">GCM10023332_00450</name>
</gene>
<comment type="catalytic activity">
    <reaction evidence="1">
        <text>ATP + protein L-histidine = ADP + protein N-phospho-L-histidine.</text>
        <dbReference type="EC" id="2.7.13.3"/>
    </reaction>
</comment>
<evidence type="ECO:0000256" key="3">
    <source>
        <dbReference type="ARBA" id="ARBA00022553"/>
    </source>
</evidence>
<evidence type="ECO:0000256" key="8">
    <source>
        <dbReference type="ARBA" id="ARBA00023012"/>
    </source>
</evidence>
<feature type="transmembrane region" description="Helical" evidence="9">
    <location>
        <begin position="161"/>
        <end position="180"/>
    </location>
</feature>
<dbReference type="Gene3D" id="3.30.450.20">
    <property type="entry name" value="PAS domain"/>
    <property type="match status" value="1"/>
</dbReference>
<dbReference type="InterPro" id="IPR050351">
    <property type="entry name" value="BphY/WalK/GraS-like"/>
</dbReference>
<keyword evidence="12" id="KW-1185">Reference proteome</keyword>
<feature type="domain" description="Histidine kinase" evidence="10">
    <location>
        <begin position="324"/>
        <end position="534"/>
    </location>
</feature>
<feature type="transmembrane region" description="Helical" evidence="9">
    <location>
        <begin position="53"/>
        <end position="72"/>
    </location>
</feature>
<evidence type="ECO:0000256" key="9">
    <source>
        <dbReference type="SAM" id="Phobius"/>
    </source>
</evidence>